<keyword evidence="2" id="KW-1133">Transmembrane helix</keyword>
<evidence type="ECO:0000256" key="2">
    <source>
        <dbReference type="SAM" id="Phobius"/>
    </source>
</evidence>
<evidence type="ECO:0000313" key="3">
    <source>
        <dbReference type="EMBL" id="ESL04933.1"/>
    </source>
</evidence>
<comment type="caution">
    <text evidence="3">The sequence shown here is derived from an EMBL/GenBank/DDBJ whole genome shotgun (WGS) entry which is preliminary data.</text>
</comment>
<keyword evidence="2" id="KW-0472">Membrane</keyword>
<dbReference type="VEuPathDB" id="TriTrypDB:TRSC58_07506"/>
<dbReference type="AlphaFoldDB" id="A0A061IRL0"/>
<dbReference type="EMBL" id="AUPL01007909">
    <property type="protein sequence ID" value="ESL04933.1"/>
    <property type="molecule type" value="Genomic_DNA"/>
</dbReference>
<reference evidence="3 4" key="1">
    <citation type="submission" date="2013-07" db="EMBL/GenBank/DDBJ databases">
        <authorList>
            <person name="Stoco P.H."/>
            <person name="Wagner G."/>
            <person name="Gerber A."/>
            <person name="Zaha A."/>
            <person name="Thompson C."/>
            <person name="Bartholomeu D.C."/>
            <person name="Luckemeyer D.D."/>
            <person name="Bahia D."/>
            <person name="Loreto E."/>
            <person name="Prestes E.B."/>
            <person name="Lima F.M."/>
            <person name="Rodrigues-Luiz G."/>
            <person name="Vallejo G.A."/>
            <person name="Filho J.F."/>
            <person name="Monteiro K.M."/>
            <person name="Tyler K.M."/>
            <person name="de Almeida L.G."/>
            <person name="Ortiz M.F."/>
            <person name="Siervo M.A."/>
            <person name="de Moraes M.H."/>
            <person name="Cunha O.L."/>
            <person name="Mendonca-Neto R."/>
            <person name="Silva R."/>
            <person name="Teixeira S.M."/>
            <person name="Murta S.M."/>
            <person name="Sincero T.C."/>
            <person name="Mendes T.A."/>
            <person name="Urmenyi T.P."/>
            <person name="Silva V.G."/>
            <person name="da Rocha W.D."/>
            <person name="Andersson B."/>
            <person name="Romanha A.J."/>
            <person name="Steindel M."/>
            <person name="de Vasconcelos A.T."/>
            <person name="Grisard E.C."/>
        </authorList>
    </citation>
    <scope>NUCLEOTIDE SEQUENCE [LARGE SCALE GENOMIC DNA]</scope>
    <source>
        <strain evidence="3 4">SC58</strain>
    </source>
</reference>
<evidence type="ECO:0000313" key="4">
    <source>
        <dbReference type="Proteomes" id="UP000031737"/>
    </source>
</evidence>
<keyword evidence="2" id="KW-0812">Transmembrane</keyword>
<proteinExistence type="predicted"/>
<organism evidence="3 4">
    <name type="scientific">Trypanosoma rangeli SC58</name>
    <dbReference type="NCBI Taxonomy" id="429131"/>
    <lineage>
        <taxon>Eukaryota</taxon>
        <taxon>Discoba</taxon>
        <taxon>Euglenozoa</taxon>
        <taxon>Kinetoplastea</taxon>
        <taxon>Metakinetoplastina</taxon>
        <taxon>Trypanosomatida</taxon>
        <taxon>Trypanosomatidae</taxon>
        <taxon>Trypanosoma</taxon>
        <taxon>Herpetosoma</taxon>
    </lineage>
</organism>
<feature type="compositionally biased region" description="Basic residues" evidence="1">
    <location>
        <begin position="45"/>
        <end position="56"/>
    </location>
</feature>
<dbReference type="Proteomes" id="UP000031737">
    <property type="component" value="Unassembled WGS sequence"/>
</dbReference>
<gene>
    <name evidence="3" type="ORF">TRSC58_07506</name>
</gene>
<feature type="region of interest" description="Disordered" evidence="1">
    <location>
        <begin position="41"/>
        <end position="62"/>
    </location>
</feature>
<accession>A0A061IRL0</accession>
<keyword evidence="4" id="KW-1185">Reference proteome</keyword>
<name>A0A061IRL0_TRYRA</name>
<protein>
    <submittedName>
        <fullName evidence="3">Uncharacterized protein</fullName>
    </submittedName>
</protein>
<feature type="transmembrane region" description="Helical" evidence="2">
    <location>
        <begin position="6"/>
        <end position="27"/>
    </location>
</feature>
<sequence>MVVCPASARFFFFFRFFFFSSVSWCCFRLPMRTAVPWCGGQRGKTTTRRSVKKQTNKKNQQSNKIRDVNTLCAFCVCVRQLPH</sequence>
<evidence type="ECO:0000256" key="1">
    <source>
        <dbReference type="SAM" id="MobiDB-lite"/>
    </source>
</evidence>